<sequence length="65" mass="7371">SFSAVGWDPSSFVSWKYPKTPTKTRSKTTTNIAILFFMFLKNILNFLPLLYLCFIVSISNVSSNS</sequence>
<dbReference type="EMBL" id="PEXQ01000069">
    <property type="protein sequence ID" value="PIU14357.1"/>
    <property type="molecule type" value="Genomic_DNA"/>
</dbReference>
<accession>A0A2M6XTV5</accession>
<evidence type="ECO:0000313" key="3">
    <source>
        <dbReference type="Proteomes" id="UP000229784"/>
    </source>
</evidence>
<protein>
    <submittedName>
        <fullName evidence="2">Uncharacterized protein</fullName>
    </submittedName>
</protein>
<keyword evidence="1" id="KW-0472">Membrane</keyword>
<keyword evidence="1" id="KW-1133">Transmembrane helix</keyword>
<dbReference type="AlphaFoldDB" id="A0A2M6XTV5"/>
<name>A0A2M6XTV5_9BACT</name>
<reference evidence="3" key="1">
    <citation type="submission" date="2017-09" db="EMBL/GenBank/DDBJ databases">
        <title>Depth-based differentiation of microbial function through sediment-hosted aquifers and enrichment of novel symbionts in the deep terrestrial subsurface.</title>
        <authorList>
            <person name="Probst A.J."/>
            <person name="Ladd B."/>
            <person name="Jarett J.K."/>
            <person name="Geller-Mcgrath D.E."/>
            <person name="Sieber C.M.K."/>
            <person name="Emerson J.B."/>
            <person name="Anantharaman K."/>
            <person name="Thomas B.C."/>
            <person name="Malmstrom R."/>
            <person name="Stieglmeier M."/>
            <person name="Klingl A."/>
            <person name="Woyke T."/>
            <person name="Ryan C.M."/>
            <person name="Banfield J.F."/>
        </authorList>
    </citation>
    <scope>NUCLEOTIDE SEQUENCE [LARGE SCALE GENOMIC DNA]</scope>
</reference>
<gene>
    <name evidence="2" type="ORF">COT20_02800</name>
</gene>
<evidence type="ECO:0000256" key="1">
    <source>
        <dbReference type="SAM" id="Phobius"/>
    </source>
</evidence>
<proteinExistence type="predicted"/>
<dbReference type="Proteomes" id="UP000229784">
    <property type="component" value="Unassembled WGS sequence"/>
</dbReference>
<keyword evidence="1" id="KW-0812">Transmembrane</keyword>
<evidence type="ECO:0000313" key="2">
    <source>
        <dbReference type="EMBL" id="PIU14357.1"/>
    </source>
</evidence>
<organism evidence="2 3">
    <name type="scientific">bacterium (Candidatus Gribaldobacteria) CG08_land_8_20_14_0_20_39_15</name>
    <dbReference type="NCBI Taxonomy" id="2014273"/>
    <lineage>
        <taxon>Bacteria</taxon>
        <taxon>Candidatus Gribaldobacteria</taxon>
    </lineage>
</organism>
<feature type="transmembrane region" description="Helical" evidence="1">
    <location>
        <begin position="32"/>
        <end position="58"/>
    </location>
</feature>
<comment type="caution">
    <text evidence="2">The sequence shown here is derived from an EMBL/GenBank/DDBJ whole genome shotgun (WGS) entry which is preliminary data.</text>
</comment>
<feature type="non-terminal residue" evidence="2">
    <location>
        <position position="1"/>
    </location>
</feature>